<evidence type="ECO:0000313" key="1">
    <source>
        <dbReference type="EMBL" id="KAK6359650.1"/>
    </source>
</evidence>
<reference evidence="1 2" key="1">
    <citation type="submission" date="2019-10" db="EMBL/GenBank/DDBJ databases">
        <authorList>
            <person name="Palmer J.M."/>
        </authorList>
    </citation>
    <scope>NUCLEOTIDE SEQUENCE [LARGE SCALE GENOMIC DNA]</scope>
    <source>
        <strain evidence="1 2">TWF696</strain>
    </source>
</reference>
<protein>
    <recommendedName>
        <fullName evidence="3">Secreted protein</fullName>
    </recommendedName>
</protein>
<organism evidence="1 2">
    <name type="scientific">Orbilia brochopaga</name>
    <dbReference type="NCBI Taxonomy" id="3140254"/>
    <lineage>
        <taxon>Eukaryota</taxon>
        <taxon>Fungi</taxon>
        <taxon>Dikarya</taxon>
        <taxon>Ascomycota</taxon>
        <taxon>Pezizomycotina</taxon>
        <taxon>Orbiliomycetes</taxon>
        <taxon>Orbiliales</taxon>
        <taxon>Orbiliaceae</taxon>
        <taxon>Orbilia</taxon>
    </lineage>
</organism>
<sequence>MSCCLEDNAGAAEAAAAVVAPAGENFAAADVEVPLVDFEEEGPPTLTGGESVDGLVTGVGSEWRLLLEVAIVDDDDEDSFSLAGG</sequence>
<dbReference type="Proteomes" id="UP001375240">
    <property type="component" value="Unassembled WGS sequence"/>
</dbReference>
<dbReference type="AlphaFoldDB" id="A0AAV9VIQ4"/>
<evidence type="ECO:0008006" key="3">
    <source>
        <dbReference type="Google" id="ProtNLM"/>
    </source>
</evidence>
<name>A0AAV9VIQ4_9PEZI</name>
<dbReference type="EMBL" id="JAVHNQ010000001">
    <property type="protein sequence ID" value="KAK6359650.1"/>
    <property type="molecule type" value="Genomic_DNA"/>
</dbReference>
<keyword evidence="2" id="KW-1185">Reference proteome</keyword>
<proteinExistence type="predicted"/>
<gene>
    <name evidence="1" type="ORF">TWF696_000794</name>
</gene>
<evidence type="ECO:0000313" key="2">
    <source>
        <dbReference type="Proteomes" id="UP001375240"/>
    </source>
</evidence>
<accession>A0AAV9VIQ4</accession>
<comment type="caution">
    <text evidence="1">The sequence shown here is derived from an EMBL/GenBank/DDBJ whole genome shotgun (WGS) entry which is preliminary data.</text>
</comment>